<accession>A0A2T0SDS6</accession>
<reference evidence="1 2" key="1">
    <citation type="submission" date="2018-03" db="EMBL/GenBank/DDBJ databases">
        <title>Genomic Encyclopedia of Archaeal and Bacterial Type Strains, Phase II (KMG-II): from individual species to whole genera.</title>
        <authorList>
            <person name="Goeker M."/>
        </authorList>
    </citation>
    <scope>NUCLEOTIDE SEQUENCE [LARGE SCALE GENOMIC DNA]</scope>
    <source>
        <strain evidence="1 2">DSM 45348</strain>
    </source>
</reference>
<keyword evidence="2" id="KW-1185">Reference proteome</keyword>
<organism evidence="1 2">
    <name type="scientific">Pseudosporangium ferrugineum</name>
    <dbReference type="NCBI Taxonomy" id="439699"/>
    <lineage>
        <taxon>Bacteria</taxon>
        <taxon>Bacillati</taxon>
        <taxon>Actinomycetota</taxon>
        <taxon>Actinomycetes</taxon>
        <taxon>Micromonosporales</taxon>
        <taxon>Micromonosporaceae</taxon>
        <taxon>Pseudosporangium</taxon>
    </lineage>
</organism>
<evidence type="ECO:0000313" key="1">
    <source>
        <dbReference type="EMBL" id="PRY31570.1"/>
    </source>
</evidence>
<dbReference type="AlphaFoldDB" id="A0A2T0SDS6"/>
<sequence>MHTMSGRRELAIVFALAVLGLALVGVVAFAPWYGSVSYGDIGPSVIETIPPALGGVQAALVR</sequence>
<comment type="caution">
    <text evidence="1">The sequence shown here is derived from an EMBL/GenBank/DDBJ whole genome shotgun (WGS) entry which is preliminary data.</text>
</comment>
<proteinExistence type="predicted"/>
<name>A0A2T0SDS6_9ACTN</name>
<protein>
    <submittedName>
        <fullName evidence="1">Uncharacterized protein</fullName>
    </submittedName>
</protein>
<dbReference type="EMBL" id="PVZG01000003">
    <property type="protein sequence ID" value="PRY31570.1"/>
    <property type="molecule type" value="Genomic_DNA"/>
</dbReference>
<evidence type="ECO:0000313" key="2">
    <source>
        <dbReference type="Proteomes" id="UP000239209"/>
    </source>
</evidence>
<dbReference type="Proteomes" id="UP000239209">
    <property type="component" value="Unassembled WGS sequence"/>
</dbReference>
<gene>
    <name evidence="1" type="ORF">CLV70_103459</name>
</gene>